<proteinExistence type="inferred from homology"/>
<evidence type="ECO:0000313" key="6">
    <source>
        <dbReference type="EMBL" id="KAL0179562.1"/>
    </source>
</evidence>
<dbReference type="Pfam" id="PF17862">
    <property type="entry name" value="AAA_lid_3"/>
    <property type="match status" value="1"/>
</dbReference>
<feature type="non-terminal residue" evidence="6">
    <location>
        <position position="62"/>
    </location>
</feature>
<protein>
    <recommendedName>
        <fullName evidence="4">Vesicle-fusing ATPase</fullName>
        <ecNumber evidence="4">3.6.4.6</ecNumber>
    </recommendedName>
</protein>
<dbReference type="GO" id="GO:0005524">
    <property type="term" value="F:ATP binding"/>
    <property type="evidence" value="ECO:0007669"/>
    <property type="project" value="UniProtKB-UniRule"/>
</dbReference>
<keyword evidence="4" id="KW-0378">Hydrolase</keyword>
<dbReference type="GO" id="GO:0016192">
    <property type="term" value="P:vesicle-mediated transport"/>
    <property type="evidence" value="ECO:0007669"/>
    <property type="project" value="UniProtKB-KW"/>
</dbReference>
<keyword evidence="4" id="KW-0963">Cytoplasm</keyword>
<dbReference type="InterPro" id="IPR039812">
    <property type="entry name" value="Vesicle-fus_ATPase"/>
</dbReference>
<dbReference type="InterPro" id="IPR041569">
    <property type="entry name" value="AAA_lid_3"/>
</dbReference>
<name>A0ABD0Q0Q8_CIRMR</name>
<keyword evidence="4" id="KW-0460">Magnesium</keyword>
<dbReference type="FunFam" id="1.10.8.60:FF:000350">
    <property type="entry name" value="N-ethylmaleimide sensitive factor, vesicle fusing ATPase"/>
    <property type="match status" value="1"/>
</dbReference>
<sequence>LPDETGRVQILNIHTAKMRQSNMLAKDVDIKELAVDTKNFSGAELEGLVRAAQSTAMNRHIK</sequence>
<dbReference type="GO" id="GO:0046872">
    <property type="term" value="F:metal ion binding"/>
    <property type="evidence" value="ECO:0007669"/>
    <property type="project" value="UniProtKB-UniRule"/>
</dbReference>
<dbReference type="GO" id="GO:0015031">
    <property type="term" value="P:protein transport"/>
    <property type="evidence" value="ECO:0007669"/>
    <property type="project" value="UniProtKB-KW"/>
</dbReference>
<feature type="domain" description="AAA ATPase AAA+ lid" evidence="5">
    <location>
        <begin position="27"/>
        <end position="62"/>
    </location>
</feature>
<keyword evidence="4" id="KW-0931">ER-Golgi transport</keyword>
<dbReference type="EC" id="3.6.4.6" evidence="4"/>
<keyword evidence="4" id="KW-0813">Transport</keyword>
<keyword evidence="3 4" id="KW-0067">ATP-binding</keyword>
<comment type="function">
    <text evidence="4">Required for vesicle-mediated transport. Catalyzes the fusion of transport vesicles within the Golgi cisternae. Is also required for transport from the endoplasmic reticulum to the Golgi stack. Seems to function as a fusion protein required for the delivery of cargo proteins to all compartments of the Golgi stack independent of vesicle origin.</text>
</comment>
<feature type="non-terminal residue" evidence="6">
    <location>
        <position position="1"/>
    </location>
</feature>
<dbReference type="Gene3D" id="1.10.8.60">
    <property type="match status" value="1"/>
</dbReference>
<dbReference type="GO" id="GO:0016787">
    <property type="term" value="F:hydrolase activity"/>
    <property type="evidence" value="ECO:0007669"/>
    <property type="project" value="UniProtKB-KW"/>
</dbReference>
<evidence type="ECO:0000256" key="2">
    <source>
        <dbReference type="ARBA" id="ARBA00022741"/>
    </source>
</evidence>
<evidence type="ECO:0000256" key="1">
    <source>
        <dbReference type="ARBA" id="ARBA00006914"/>
    </source>
</evidence>
<dbReference type="AlphaFoldDB" id="A0ABD0Q0Q8"/>
<evidence type="ECO:0000256" key="4">
    <source>
        <dbReference type="RuleBase" id="RU367045"/>
    </source>
</evidence>
<dbReference type="PANTHER" id="PTHR23078">
    <property type="entry name" value="VESICULAR-FUSION PROTEIN NSF"/>
    <property type="match status" value="1"/>
</dbReference>
<keyword evidence="4" id="KW-0479">Metal-binding</keyword>
<comment type="similarity">
    <text evidence="1 4">Belongs to the AAA ATPase family.</text>
</comment>
<reference evidence="6 7" key="1">
    <citation type="submission" date="2024-05" db="EMBL/GenBank/DDBJ databases">
        <title>Genome sequencing and assembly of Indian major carp, Cirrhinus mrigala (Hamilton, 1822).</title>
        <authorList>
            <person name="Mohindra V."/>
            <person name="Chowdhury L.M."/>
            <person name="Lal K."/>
            <person name="Jena J.K."/>
        </authorList>
    </citation>
    <scope>NUCLEOTIDE SEQUENCE [LARGE SCALE GENOMIC DNA]</scope>
    <source>
        <strain evidence="6">CM1030</strain>
        <tissue evidence="6">Blood</tissue>
    </source>
</reference>
<keyword evidence="4" id="KW-0653">Protein transport</keyword>
<keyword evidence="7" id="KW-1185">Reference proteome</keyword>
<dbReference type="GO" id="GO:0005737">
    <property type="term" value="C:cytoplasm"/>
    <property type="evidence" value="ECO:0007669"/>
    <property type="project" value="UniProtKB-SubCell"/>
</dbReference>
<dbReference type="EMBL" id="JAMKFB020000012">
    <property type="protein sequence ID" value="KAL0179562.1"/>
    <property type="molecule type" value="Genomic_DNA"/>
</dbReference>
<organism evidence="6 7">
    <name type="scientific">Cirrhinus mrigala</name>
    <name type="common">Mrigala</name>
    <dbReference type="NCBI Taxonomy" id="683832"/>
    <lineage>
        <taxon>Eukaryota</taxon>
        <taxon>Metazoa</taxon>
        <taxon>Chordata</taxon>
        <taxon>Craniata</taxon>
        <taxon>Vertebrata</taxon>
        <taxon>Euteleostomi</taxon>
        <taxon>Actinopterygii</taxon>
        <taxon>Neopterygii</taxon>
        <taxon>Teleostei</taxon>
        <taxon>Ostariophysi</taxon>
        <taxon>Cypriniformes</taxon>
        <taxon>Cyprinidae</taxon>
        <taxon>Labeoninae</taxon>
        <taxon>Labeonini</taxon>
        <taxon>Cirrhinus</taxon>
    </lineage>
</organism>
<evidence type="ECO:0000313" key="7">
    <source>
        <dbReference type="Proteomes" id="UP001529510"/>
    </source>
</evidence>
<evidence type="ECO:0000259" key="5">
    <source>
        <dbReference type="Pfam" id="PF17862"/>
    </source>
</evidence>
<evidence type="ECO:0000256" key="3">
    <source>
        <dbReference type="ARBA" id="ARBA00022840"/>
    </source>
</evidence>
<comment type="subcellular location">
    <subcellularLocation>
        <location evidence="4">Cytoplasm</location>
    </subcellularLocation>
</comment>
<keyword evidence="2 4" id="KW-0547">Nucleotide-binding</keyword>
<accession>A0ABD0Q0Q8</accession>
<dbReference type="Proteomes" id="UP001529510">
    <property type="component" value="Unassembled WGS sequence"/>
</dbReference>
<comment type="caution">
    <text evidence="6">The sequence shown here is derived from an EMBL/GenBank/DDBJ whole genome shotgun (WGS) entry which is preliminary data.</text>
</comment>
<gene>
    <name evidence="6" type="ORF">M9458_025004</name>
</gene>
<comment type="cofactor">
    <cofactor evidence="4">
        <name>Mg(2+)</name>
        <dbReference type="ChEBI" id="CHEBI:18420"/>
    </cofactor>
    <text evidence="4">Binds 1 Mg(2+) ion per subunit.</text>
</comment>
<dbReference type="PANTHER" id="PTHR23078:SF3">
    <property type="entry name" value="VESICLE-FUSING ATPASE"/>
    <property type="match status" value="1"/>
</dbReference>
<comment type="catalytic activity">
    <reaction evidence="4">
        <text>ATP + H2O = ADP + phosphate + H(+)</text>
        <dbReference type="Rhea" id="RHEA:13065"/>
        <dbReference type="ChEBI" id="CHEBI:15377"/>
        <dbReference type="ChEBI" id="CHEBI:15378"/>
        <dbReference type="ChEBI" id="CHEBI:30616"/>
        <dbReference type="ChEBI" id="CHEBI:43474"/>
        <dbReference type="ChEBI" id="CHEBI:456216"/>
        <dbReference type="EC" id="3.6.4.6"/>
    </reaction>
</comment>